<dbReference type="GO" id="GO:0003755">
    <property type="term" value="F:peptidyl-prolyl cis-trans isomerase activity"/>
    <property type="evidence" value="ECO:0007669"/>
    <property type="project" value="UniProtKB-KW"/>
</dbReference>
<comment type="caution">
    <text evidence="10">The sequence shown here is derived from an EMBL/GenBank/DDBJ whole genome shotgun (WGS) entry which is preliminary data.</text>
</comment>
<sequence length="516" mass="56582">SGLCMAAAAGMAMSLLVQFLVVNCFLACSDCDGQLPVGLGFVAMDQFIIVEALWMKYSNSVSAKVLECPGLRGATVSPIGSAFHHSCRSGAIHLGRGSTVELAKWKRRRVCRRSWLINVKRIMGEDTDGVAGAQEGGGDNDESSSGSEAETIIVAPKGTNGLGEGGGATRTRESFVAKAEQTFEMVSVPPDRWMGTPSWDERVCGWDSQLGKNDMGELAFGGKQPKGKEVRTFEEWTRAVAAWGLECLHALATFVYVPLPKNYLLALMVLDFKVISRMMFLTSPQLTVQLLFLSQRHTSSLPLIRAVVAVIVMIGIARGFICSRARFGDVVVLRRGGVLMALAVAIGMMRAQGVTECEVIDKKKFYASKRCAETEFRDGPKGVKYREVKIGEGKTATKGSLCTVHYEGKSLSGSRMECTFKNSLTGIRFYCGSPQPTVAAFLNEGVVGMREGGHREMIVPPHMHYPERWPNRILIYEVSLMRVRGGEGNEEADAVEKEEFDNMPWLAKVLYRLMPY</sequence>
<evidence type="ECO:0000313" key="10">
    <source>
        <dbReference type="EMBL" id="KAF4732020.1"/>
    </source>
</evidence>
<evidence type="ECO:0000313" key="11">
    <source>
        <dbReference type="Proteomes" id="UP000553632"/>
    </source>
</evidence>
<dbReference type="Pfam" id="PF00254">
    <property type="entry name" value="FKBP_C"/>
    <property type="match status" value="1"/>
</dbReference>
<keyword evidence="7" id="KW-1133">Transmembrane helix</keyword>
<proteinExistence type="predicted"/>
<dbReference type="PANTHER" id="PTHR43811">
    <property type="entry name" value="FKBP-TYPE PEPTIDYL-PROLYL CIS-TRANS ISOMERASE FKPA"/>
    <property type="match status" value="1"/>
</dbReference>
<evidence type="ECO:0000256" key="8">
    <source>
        <dbReference type="SAM" id="SignalP"/>
    </source>
</evidence>
<evidence type="ECO:0000259" key="9">
    <source>
        <dbReference type="PROSITE" id="PS50059"/>
    </source>
</evidence>
<evidence type="ECO:0000256" key="4">
    <source>
        <dbReference type="ARBA" id="ARBA00023235"/>
    </source>
</evidence>
<dbReference type="AlphaFoldDB" id="A0A7J6SIS7"/>
<dbReference type="PANTHER" id="PTHR43811:SF32">
    <property type="entry name" value="PEPTIDYL-PROLYL CIS-TRANS ISOMERASE FKBP16-4, CHLOROPLASTIC"/>
    <property type="match status" value="1"/>
</dbReference>
<dbReference type="PROSITE" id="PS50059">
    <property type="entry name" value="FKBP_PPIASE"/>
    <property type="match status" value="1"/>
</dbReference>
<feature type="chain" id="PRO_5029443865" description="peptidylprolyl isomerase" evidence="8">
    <location>
        <begin position="32"/>
        <end position="516"/>
    </location>
</feature>
<dbReference type="SUPFAM" id="SSF54534">
    <property type="entry name" value="FKBP-like"/>
    <property type="match status" value="1"/>
</dbReference>
<dbReference type="InterPro" id="IPR001179">
    <property type="entry name" value="PPIase_FKBP_dom"/>
</dbReference>
<evidence type="ECO:0000256" key="6">
    <source>
        <dbReference type="SAM" id="MobiDB-lite"/>
    </source>
</evidence>
<dbReference type="EC" id="5.2.1.8" evidence="2 5"/>
<protein>
    <recommendedName>
        <fullName evidence="2 5">peptidylprolyl isomerase</fullName>
        <ecNumber evidence="2 5">5.2.1.8</ecNumber>
    </recommendedName>
</protein>
<accession>A0A7J6SIS7</accession>
<keyword evidence="4 5" id="KW-0413">Isomerase</keyword>
<gene>
    <name evidence="10" type="ORF">FOZ63_013059</name>
</gene>
<keyword evidence="7" id="KW-0472">Membrane</keyword>
<name>A0A7J6SIS7_PEROL</name>
<evidence type="ECO:0000256" key="7">
    <source>
        <dbReference type="SAM" id="Phobius"/>
    </source>
</evidence>
<feature type="signal peptide" evidence="8">
    <location>
        <begin position="1"/>
        <end position="31"/>
    </location>
</feature>
<feature type="domain" description="PPIase FKBP-type" evidence="9">
    <location>
        <begin position="399"/>
        <end position="484"/>
    </location>
</feature>
<feature type="region of interest" description="Disordered" evidence="6">
    <location>
        <begin position="128"/>
        <end position="148"/>
    </location>
</feature>
<reference evidence="10 11" key="1">
    <citation type="submission" date="2020-04" db="EMBL/GenBank/DDBJ databases">
        <title>Perkinsus olseni comparative genomics.</title>
        <authorList>
            <person name="Bogema D.R."/>
        </authorList>
    </citation>
    <scope>NUCLEOTIDE SEQUENCE [LARGE SCALE GENOMIC DNA]</scope>
    <source>
        <strain evidence="10 11">ATCC PRA-207</strain>
    </source>
</reference>
<dbReference type="Proteomes" id="UP000553632">
    <property type="component" value="Unassembled WGS sequence"/>
</dbReference>
<keyword evidence="11" id="KW-1185">Reference proteome</keyword>
<evidence type="ECO:0000256" key="1">
    <source>
        <dbReference type="ARBA" id="ARBA00000971"/>
    </source>
</evidence>
<organism evidence="10 11">
    <name type="scientific">Perkinsus olseni</name>
    <name type="common">Perkinsus atlanticus</name>
    <dbReference type="NCBI Taxonomy" id="32597"/>
    <lineage>
        <taxon>Eukaryota</taxon>
        <taxon>Sar</taxon>
        <taxon>Alveolata</taxon>
        <taxon>Perkinsozoa</taxon>
        <taxon>Perkinsea</taxon>
        <taxon>Perkinsida</taxon>
        <taxon>Perkinsidae</taxon>
        <taxon>Perkinsus</taxon>
    </lineage>
</organism>
<evidence type="ECO:0000256" key="5">
    <source>
        <dbReference type="PROSITE-ProRule" id="PRU00277"/>
    </source>
</evidence>
<dbReference type="InterPro" id="IPR046357">
    <property type="entry name" value="PPIase_dom_sf"/>
</dbReference>
<feature type="non-terminal residue" evidence="10">
    <location>
        <position position="516"/>
    </location>
</feature>
<dbReference type="Gene3D" id="3.10.50.40">
    <property type="match status" value="1"/>
</dbReference>
<keyword evidence="7" id="KW-0812">Transmembrane</keyword>
<evidence type="ECO:0000256" key="2">
    <source>
        <dbReference type="ARBA" id="ARBA00013194"/>
    </source>
</evidence>
<dbReference type="EMBL" id="JABANO010018334">
    <property type="protein sequence ID" value="KAF4732020.1"/>
    <property type="molecule type" value="Genomic_DNA"/>
</dbReference>
<comment type="catalytic activity">
    <reaction evidence="1 5">
        <text>[protein]-peptidylproline (omega=180) = [protein]-peptidylproline (omega=0)</text>
        <dbReference type="Rhea" id="RHEA:16237"/>
        <dbReference type="Rhea" id="RHEA-COMP:10747"/>
        <dbReference type="Rhea" id="RHEA-COMP:10748"/>
        <dbReference type="ChEBI" id="CHEBI:83833"/>
        <dbReference type="ChEBI" id="CHEBI:83834"/>
        <dbReference type="EC" id="5.2.1.8"/>
    </reaction>
</comment>
<feature type="transmembrane region" description="Helical" evidence="7">
    <location>
        <begin position="303"/>
        <end position="321"/>
    </location>
</feature>
<keyword evidence="3 5" id="KW-0697">Rotamase</keyword>
<keyword evidence="8" id="KW-0732">Signal</keyword>
<evidence type="ECO:0000256" key="3">
    <source>
        <dbReference type="ARBA" id="ARBA00023110"/>
    </source>
</evidence>